<accession>A0ABS9MQL2</accession>
<dbReference type="InterPro" id="IPR036291">
    <property type="entry name" value="NAD(P)-bd_dom_sf"/>
</dbReference>
<feature type="binding site" evidence="9">
    <location>
        <position position="213"/>
    </location>
    <ligand>
        <name>1-deoxy-D-xylulose 5-phosphate</name>
        <dbReference type="ChEBI" id="CHEBI:57792"/>
    </ligand>
</feature>
<keyword evidence="3 9" id="KW-0479">Metal-binding</keyword>
<feature type="binding site" evidence="9">
    <location>
        <position position="219"/>
    </location>
    <ligand>
        <name>1-deoxy-D-xylulose 5-phosphate</name>
        <dbReference type="ChEBI" id="CHEBI:57792"/>
    </ligand>
</feature>
<dbReference type="RefSeq" id="WP_237978565.1">
    <property type="nucleotide sequence ID" value="NZ_JAKNCT010000006.1"/>
</dbReference>
<dbReference type="InterPro" id="IPR036169">
    <property type="entry name" value="DXPR_C_sf"/>
</dbReference>
<dbReference type="HAMAP" id="MF_00183">
    <property type="entry name" value="DXP_reductoisom"/>
    <property type="match status" value="1"/>
</dbReference>
<evidence type="ECO:0000259" key="10">
    <source>
        <dbReference type="Pfam" id="PF02670"/>
    </source>
</evidence>
<keyword evidence="14" id="KW-1185">Reference proteome</keyword>
<dbReference type="SUPFAM" id="SSF55347">
    <property type="entry name" value="Glyceraldehyde-3-phosphate dehydrogenase-like, C-terminal domain"/>
    <property type="match status" value="1"/>
</dbReference>
<dbReference type="InterPro" id="IPR026877">
    <property type="entry name" value="DXPR_C"/>
</dbReference>
<evidence type="ECO:0000256" key="9">
    <source>
        <dbReference type="HAMAP-Rule" id="MF_00183"/>
    </source>
</evidence>
<dbReference type="PANTHER" id="PTHR30525">
    <property type="entry name" value="1-DEOXY-D-XYLULOSE 5-PHOSPHATE REDUCTOISOMERASE"/>
    <property type="match status" value="1"/>
</dbReference>
<feature type="binding site" evidence="9">
    <location>
        <position position="222"/>
    </location>
    <ligand>
        <name>Mn(2+)</name>
        <dbReference type="ChEBI" id="CHEBI:29035"/>
    </ligand>
</feature>
<feature type="binding site" evidence="9">
    <location>
        <position position="151"/>
    </location>
    <ligand>
        <name>Mn(2+)</name>
        <dbReference type="ChEBI" id="CHEBI:29035"/>
    </ligand>
</feature>
<evidence type="ECO:0000256" key="4">
    <source>
        <dbReference type="ARBA" id="ARBA00022857"/>
    </source>
</evidence>
<feature type="binding site" evidence="9">
    <location>
        <position position="206"/>
    </location>
    <ligand>
        <name>NADPH</name>
        <dbReference type="ChEBI" id="CHEBI:57783"/>
    </ligand>
</feature>
<keyword evidence="5 9" id="KW-0560">Oxidoreductase</keyword>
<evidence type="ECO:0000256" key="6">
    <source>
        <dbReference type="ARBA" id="ARBA00023211"/>
    </source>
</evidence>
<feature type="binding site" evidence="9">
    <location>
        <position position="153"/>
    </location>
    <ligand>
        <name>1-deoxy-D-xylulose 5-phosphate</name>
        <dbReference type="ChEBI" id="CHEBI:57792"/>
    </ligand>
</feature>
<evidence type="ECO:0000256" key="7">
    <source>
        <dbReference type="ARBA" id="ARBA00023229"/>
    </source>
</evidence>
<feature type="binding site" evidence="9">
    <location>
        <position position="37"/>
    </location>
    <ligand>
        <name>NADPH</name>
        <dbReference type="ChEBI" id="CHEBI:57783"/>
    </ligand>
</feature>
<feature type="binding site" evidence="9">
    <location>
        <position position="127"/>
    </location>
    <ligand>
        <name>NADPH</name>
        <dbReference type="ChEBI" id="CHEBI:57783"/>
    </ligand>
</feature>
<keyword evidence="6 9" id="KW-0464">Manganese</keyword>
<keyword evidence="7 9" id="KW-0414">Isoprene biosynthesis</keyword>
<dbReference type="SUPFAM" id="SSF69055">
    <property type="entry name" value="1-deoxy-D-xylulose-5-phosphate reductoisomerase, C-terminal domain"/>
    <property type="match status" value="1"/>
</dbReference>
<feature type="domain" description="1-deoxy-D-xylulose 5-phosphate reductoisomerase C-terminal" evidence="11">
    <location>
        <begin position="147"/>
        <end position="230"/>
    </location>
</feature>
<sequence>MTKTVNILGATGSIGRSALDVLSRHRGEWRVRAIASGSRVRELAEAAAACGAEAAAVADPALKDALAAELRARGLATEALAGPEALCSIAGDRGADAVVLAASGAAGLPQAFAAARAGRRMLLANKESVVCGGALLQSEIRRHGASVFPVDSEHSAIFQCLAAATPGQRASAVIWLTCSGGPFRTRRDLSGVTIEEASTHPRWKMGRKITVDSATLMNKGLEVIEARWLFDIPAERIRVVVHPESVIHSAVAYCDGAVMAELGVPDMRTPVAVALAWPQRIESGAQPLDFLHLKPLTFEAPDTQRFPLLAMAYEALSEGGGAPIVLNAANEVAVEAFLGGRIPFLSIAEVCRRTLDQVHFGSPDSPEEILEDDRRAREAARGLIDSSLR</sequence>
<evidence type="ECO:0000256" key="2">
    <source>
        <dbReference type="ARBA" id="ARBA00006825"/>
    </source>
</evidence>
<comment type="function">
    <text evidence="9">Catalyzes the NADPH-dependent rearrangement and reduction of 1-deoxy-D-xylulose-5-phosphate (DXP) to 2-C-methyl-D-erythritol 4-phosphate (MEP).</text>
</comment>
<feature type="binding site" evidence="9">
    <location>
        <position position="125"/>
    </location>
    <ligand>
        <name>NADPH</name>
        <dbReference type="ChEBI" id="CHEBI:57783"/>
    </ligand>
</feature>
<dbReference type="Pfam" id="PF13288">
    <property type="entry name" value="DXPR_C"/>
    <property type="match status" value="1"/>
</dbReference>
<evidence type="ECO:0000256" key="1">
    <source>
        <dbReference type="ARBA" id="ARBA00005094"/>
    </source>
</evidence>
<comment type="pathway">
    <text evidence="1 9">Isoprenoid biosynthesis; isopentenyl diphosphate biosynthesis via DXP pathway; isopentenyl diphosphate from 1-deoxy-D-xylulose 5-phosphate: step 1/6.</text>
</comment>
<dbReference type="PANTHER" id="PTHR30525:SF0">
    <property type="entry name" value="1-DEOXY-D-XYLULOSE 5-PHOSPHATE REDUCTOISOMERASE, CHLOROPLASTIC"/>
    <property type="match status" value="1"/>
</dbReference>
<feature type="binding site" evidence="9">
    <location>
        <position position="200"/>
    </location>
    <ligand>
        <name>1-deoxy-D-xylulose 5-phosphate</name>
        <dbReference type="ChEBI" id="CHEBI:57792"/>
    </ligand>
</feature>
<evidence type="ECO:0000313" key="13">
    <source>
        <dbReference type="EMBL" id="MCG5030909.1"/>
    </source>
</evidence>
<feature type="binding site" evidence="9">
    <location>
        <position position="13"/>
    </location>
    <ligand>
        <name>NADPH</name>
        <dbReference type="ChEBI" id="CHEBI:57783"/>
    </ligand>
</feature>
<evidence type="ECO:0000259" key="12">
    <source>
        <dbReference type="Pfam" id="PF13288"/>
    </source>
</evidence>
<protein>
    <recommendedName>
        <fullName evidence="9">1-deoxy-D-xylulose 5-phosphate reductoisomerase</fullName>
        <shortName evidence="9">DXP reductoisomerase</shortName>
        <ecNumber evidence="9">1.1.1.267</ecNumber>
    </recommendedName>
    <alternativeName>
        <fullName evidence="9">1-deoxyxylulose-5-phosphate reductoisomerase</fullName>
    </alternativeName>
    <alternativeName>
        <fullName evidence="9">2-C-methyl-D-erythritol 4-phosphate synthase</fullName>
    </alternativeName>
</protein>
<comment type="cofactor">
    <cofactor evidence="9">
        <name>Mg(2+)</name>
        <dbReference type="ChEBI" id="CHEBI:18420"/>
    </cofactor>
    <cofactor evidence="9">
        <name>Mn(2+)</name>
        <dbReference type="ChEBI" id="CHEBI:29035"/>
    </cofactor>
</comment>
<dbReference type="GO" id="GO:0030604">
    <property type="term" value="F:1-deoxy-D-xylulose-5-phosphate reductoisomerase activity"/>
    <property type="evidence" value="ECO:0007669"/>
    <property type="project" value="UniProtKB-EC"/>
</dbReference>
<name>A0ABS9MQL2_9BURK</name>
<dbReference type="InterPro" id="IPR003821">
    <property type="entry name" value="DXP_reductoisomerase"/>
</dbReference>
<feature type="binding site" evidence="9">
    <location>
        <position position="179"/>
    </location>
    <ligand>
        <name>1-deoxy-D-xylulose 5-phosphate</name>
        <dbReference type="ChEBI" id="CHEBI:57792"/>
    </ligand>
</feature>
<proteinExistence type="inferred from homology"/>
<comment type="similarity">
    <text evidence="2 9">Belongs to the DXR family.</text>
</comment>
<comment type="caution">
    <text evidence="13">The sequence shown here is derived from an EMBL/GenBank/DDBJ whole genome shotgun (WGS) entry which is preliminary data.</text>
</comment>
<dbReference type="InterPro" id="IPR013644">
    <property type="entry name" value="DXP_reductoisomerase_C"/>
</dbReference>
<feature type="binding site" evidence="9">
    <location>
        <position position="11"/>
    </location>
    <ligand>
        <name>NADPH</name>
        <dbReference type="ChEBI" id="CHEBI:57783"/>
    </ligand>
</feature>
<feature type="binding site" evidence="9">
    <location>
        <position position="126"/>
    </location>
    <ligand>
        <name>1-deoxy-D-xylulose 5-phosphate</name>
        <dbReference type="ChEBI" id="CHEBI:57792"/>
    </ligand>
</feature>
<dbReference type="InterPro" id="IPR013512">
    <property type="entry name" value="DXP_reductoisomerase_N"/>
</dbReference>
<keyword evidence="4 9" id="KW-0521">NADP</keyword>
<feature type="binding site" evidence="9">
    <location>
        <position position="152"/>
    </location>
    <ligand>
        <name>1-deoxy-D-xylulose 5-phosphate</name>
        <dbReference type="ChEBI" id="CHEBI:57792"/>
    </ligand>
</feature>
<dbReference type="SUPFAM" id="SSF51735">
    <property type="entry name" value="NAD(P)-binding Rossmann-fold domains"/>
    <property type="match status" value="1"/>
</dbReference>
<dbReference type="EMBL" id="JAKNCT010000006">
    <property type="protein sequence ID" value="MCG5030909.1"/>
    <property type="molecule type" value="Genomic_DNA"/>
</dbReference>
<feature type="binding site" evidence="9">
    <location>
        <position position="153"/>
    </location>
    <ligand>
        <name>Mn(2+)</name>
        <dbReference type="ChEBI" id="CHEBI:29035"/>
    </ligand>
</feature>
<feature type="binding site" evidence="9">
    <location>
        <position position="222"/>
    </location>
    <ligand>
        <name>1-deoxy-D-xylulose 5-phosphate</name>
        <dbReference type="ChEBI" id="CHEBI:57792"/>
    </ligand>
</feature>
<evidence type="ECO:0000259" key="11">
    <source>
        <dbReference type="Pfam" id="PF08436"/>
    </source>
</evidence>
<feature type="binding site" evidence="9">
    <location>
        <position position="12"/>
    </location>
    <ligand>
        <name>NADPH</name>
        <dbReference type="ChEBI" id="CHEBI:57783"/>
    </ligand>
</feature>
<comment type="catalytic activity">
    <reaction evidence="8">
        <text>2-C-methyl-D-erythritol 4-phosphate + NADP(+) = 1-deoxy-D-xylulose 5-phosphate + NADPH + H(+)</text>
        <dbReference type="Rhea" id="RHEA:13717"/>
        <dbReference type="ChEBI" id="CHEBI:15378"/>
        <dbReference type="ChEBI" id="CHEBI:57783"/>
        <dbReference type="ChEBI" id="CHEBI:57792"/>
        <dbReference type="ChEBI" id="CHEBI:58262"/>
        <dbReference type="ChEBI" id="CHEBI:58349"/>
        <dbReference type="EC" id="1.1.1.267"/>
    </reaction>
    <physiologicalReaction direction="right-to-left" evidence="8">
        <dbReference type="Rhea" id="RHEA:13719"/>
    </physiologicalReaction>
</comment>
<dbReference type="Pfam" id="PF02670">
    <property type="entry name" value="DXP_reductoisom"/>
    <property type="match status" value="1"/>
</dbReference>
<dbReference type="PIRSF" id="PIRSF006205">
    <property type="entry name" value="Dxp_reductismrs"/>
    <property type="match status" value="1"/>
</dbReference>
<feature type="domain" description="DXP reductoisomerase C-terminal" evidence="12">
    <location>
        <begin position="262"/>
        <end position="378"/>
    </location>
</feature>
<evidence type="ECO:0000256" key="5">
    <source>
        <dbReference type="ARBA" id="ARBA00023002"/>
    </source>
</evidence>
<dbReference type="Pfam" id="PF08436">
    <property type="entry name" value="DXP_redisom_C"/>
    <property type="match status" value="1"/>
</dbReference>
<organism evidence="13 14">
    <name type="scientific">Mesosutterella porci</name>
    <dbReference type="NCBI Taxonomy" id="2915351"/>
    <lineage>
        <taxon>Bacteria</taxon>
        <taxon>Pseudomonadati</taxon>
        <taxon>Pseudomonadota</taxon>
        <taxon>Betaproteobacteria</taxon>
        <taxon>Burkholderiales</taxon>
        <taxon>Sutterellaceae</taxon>
        <taxon>Mesosutterella</taxon>
    </lineage>
</organism>
<evidence type="ECO:0000313" key="14">
    <source>
        <dbReference type="Proteomes" id="UP001297600"/>
    </source>
</evidence>
<feature type="domain" description="1-deoxy-D-xylulose 5-phosphate reductoisomerase N-terminal" evidence="10">
    <location>
        <begin position="5"/>
        <end position="133"/>
    </location>
</feature>
<keyword evidence="9" id="KW-0460">Magnesium</keyword>
<dbReference type="NCBIfam" id="TIGR00243">
    <property type="entry name" value="Dxr"/>
    <property type="match status" value="1"/>
</dbReference>
<feature type="binding site" evidence="9">
    <location>
        <position position="218"/>
    </location>
    <ligand>
        <name>1-deoxy-D-xylulose 5-phosphate</name>
        <dbReference type="ChEBI" id="CHEBI:57792"/>
    </ligand>
</feature>
<evidence type="ECO:0000256" key="8">
    <source>
        <dbReference type="ARBA" id="ARBA00048543"/>
    </source>
</evidence>
<gene>
    <name evidence="9 13" type="primary">dxr</name>
    <name evidence="13" type="ORF">MAF45_05550</name>
</gene>
<reference evidence="13 14" key="1">
    <citation type="submission" date="2022-02" db="EMBL/GenBank/DDBJ databases">
        <title>Mesosutterella porci, a novel member of the family Sutterellaceae from pig feces.</title>
        <authorList>
            <person name="Wylensek D."/>
            <person name="Clavel T."/>
        </authorList>
    </citation>
    <scope>NUCLEOTIDE SEQUENCE [LARGE SCALE GENOMIC DNA]</scope>
    <source>
        <strain evidence="14">oilRF-744-wt-GAM-9</strain>
    </source>
</reference>
<dbReference type="Gene3D" id="1.10.1740.10">
    <property type="match status" value="1"/>
</dbReference>
<dbReference type="EC" id="1.1.1.267" evidence="9"/>
<evidence type="ECO:0000256" key="3">
    <source>
        <dbReference type="ARBA" id="ARBA00022723"/>
    </source>
</evidence>
<dbReference type="Proteomes" id="UP001297600">
    <property type="component" value="Unassembled WGS sequence"/>
</dbReference>
<feature type="binding site" evidence="9">
    <location>
        <position position="14"/>
    </location>
    <ligand>
        <name>NADPH</name>
        <dbReference type="ChEBI" id="CHEBI:57783"/>
    </ligand>
</feature>
<dbReference type="Gene3D" id="3.40.50.720">
    <property type="entry name" value="NAD(P)-binding Rossmann-like Domain"/>
    <property type="match status" value="1"/>
</dbReference>
<comment type="caution">
    <text evidence="9">Lacks conserved residue(s) required for the propagation of feature annotation.</text>
</comment>